<evidence type="ECO:0000313" key="1">
    <source>
        <dbReference type="EMBL" id="MED6171670.1"/>
    </source>
</evidence>
<dbReference type="EMBL" id="JASCZI010151282">
    <property type="protein sequence ID" value="MED6171670.1"/>
    <property type="molecule type" value="Genomic_DNA"/>
</dbReference>
<keyword evidence="2" id="KW-1185">Reference proteome</keyword>
<name>A0ABU6VG41_9FABA</name>
<evidence type="ECO:0000313" key="2">
    <source>
        <dbReference type="Proteomes" id="UP001341840"/>
    </source>
</evidence>
<proteinExistence type="predicted"/>
<gene>
    <name evidence="1" type="ORF">PIB30_042916</name>
</gene>
<organism evidence="1 2">
    <name type="scientific">Stylosanthes scabra</name>
    <dbReference type="NCBI Taxonomy" id="79078"/>
    <lineage>
        <taxon>Eukaryota</taxon>
        <taxon>Viridiplantae</taxon>
        <taxon>Streptophyta</taxon>
        <taxon>Embryophyta</taxon>
        <taxon>Tracheophyta</taxon>
        <taxon>Spermatophyta</taxon>
        <taxon>Magnoliopsida</taxon>
        <taxon>eudicotyledons</taxon>
        <taxon>Gunneridae</taxon>
        <taxon>Pentapetalae</taxon>
        <taxon>rosids</taxon>
        <taxon>fabids</taxon>
        <taxon>Fabales</taxon>
        <taxon>Fabaceae</taxon>
        <taxon>Papilionoideae</taxon>
        <taxon>50 kb inversion clade</taxon>
        <taxon>dalbergioids sensu lato</taxon>
        <taxon>Dalbergieae</taxon>
        <taxon>Pterocarpus clade</taxon>
        <taxon>Stylosanthes</taxon>
    </lineage>
</organism>
<reference evidence="1 2" key="1">
    <citation type="journal article" date="2023" name="Plants (Basel)">
        <title>Bridging the Gap: Combining Genomics and Transcriptomics Approaches to Understand Stylosanthes scabra, an Orphan Legume from the Brazilian Caatinga.</title>
        <authorList>
            <person name="Ferreira-Neto J.R.C."/>
            <person name="da Silva M.D."/>
            <person name="Binneck E."/>
            <person name="de Melo N.F."/>
            <person name="da Silva R.H."/>
            <person name="de Melo A.L.T.M."/>
            <person name="Pandolfi V."/>
            <person name="Bustamante F.O."/>
            <person name="Brasileiro-Vidal A.C."/>
            <person name="Benko-Iseppon A.M."/>
        </authorList>
    </citation>
    <scope>NUCLEOTIDE SEQUENCE [LARGE SCALE GENOMIC DNA]</scope>
    <source>
        <tissue evidence="1">Leaves</tissue>
    </source>
</reference>
<protein>
    <recommendedName>
        <fullName evidence="3">Aminotransferase-like plant mobile domain-containing protein</fullName>
    </recommendedName>
</protein>
<evidence type="ECO:0008006" key="3">
    <source>
        <dbReference type="Google" id="ProtNLM"/>
    </source>
</evidence>
<sequence length="100" mass="11603">MVGFLSRVGSPHLQARQRELPRLWEPQKKNCVRQMQVPRMLGLRRGSVVVPLPPVILQYVRHAGFEGLLAMKDFDIDSGLWSAFVERWRPKTHTFHLPFG</sequence>
<dbReference type="Proteomes" id="UP001341840">
    <property type="component" value="Unassembled WGS sequence"/>
</dbReference>
<comment type="caution">
    <text evidence="1">The sequence shown here is derived from an EMBL/GenBank/DDBJ whole genome shotgun (WGS) entry which is preliminary data.</text>
</comment>
<accession>A0ABU6VG41</accession>